<comment type="subcellular location">
    <subcellularLocation>
        <location evidence="2">Secreted</location>
    </subcellularLocation>
</comment>
<evidence type="ECO:0000256" key="2">
    <source>
        <dbReference type="ARBA" id="ARBA00004613"/>
    </source>
</evidence>
<keyword evidence="5" id="KW-0732">Signal</keyword>
<keyword evidence="11" id="KW-1185">Reference proteome</keyword>
<dbReference type="GO" id="GO:0005576">
    <property type="term" value="C:extracellular region"/>
    <property type="evidence" value="ECO:0007669"/>
    <property type="project" value="UniProtKB-SubCell"/>
</dbReference>
<gene>
    <name evidence="10" type="ORF">FA046_02155</name>
</gene>
<proteinExistence type="inferred from homology"/>
<evidence type="ECO:0000313" key="10">
    <source>
        <dbReference type="EMBL" id="TKC00504.1"/>
    </source>
</evidence>
<dbReference type="InterPro" id="IPR011050">
    <property type="entry name" value="Pectin_lyase_fold/virulence"/>
</dbReference>
<dbReference type="AlphaFoldDB" id="A0A4U1C775"/>
<dbReference type="PANTHER" id="PTHR40088:SF1">
    <property type="entry name" value="PECTATE LYASE PEL9"/>
    <property type="match status" value="1"/>
</dbReference>
<evidence type="ECO:0000256" key="1">
    <source>
        <dbReference type="ARBA" id="ARBA00001913"/>
    </source>
</evidence>
<dbReference type="GO" id="GO:0046872">
    <property type="term" value="F:metal ion binding"/>
    <property type="evidence" value="ECO:0007669"/>
    <property type="project" value="UniProtKB-KW"/>
</dbReference>
<evidence type="ECO:0000313" key="11">
    <source>
        <dbReference type="Proteomes" id="UP000308181"/>
    </source>
</evidence>
<dbReference type="EMBL" id="SWBP01000001">
    <property type="protein sequence ID" value="TKC00504.1"/>
    <property type="molecule type" value="Genomic_DNA"/>
</dbReference>
<organism evidence="10 11">
    <name type="scientific">Pedobacter cryophilus</name>
    <dbReference type="NCBI Taxonomy" id="2571271"/>
    <lineage>
        <taxon>Bacteria</taxon>
        <taxon>Pseudomonadati</taxon>
        <taxon>Bacteroidota</taxon>
        <taxon>Sphingobacteriia</taxon>
        <taxon>Sphingobacteriales</taxon>
        <taxon>Sphingobacteriaceae</taxon>
        <taxon>Pedobacter</taxon>
    </lineage>
</organism>
<comment type="similarity">
    <text evidence="8">Belongs to the polysaccharide lyase 9 family.</text>
</comment>
<evidence type="ECO:0000256" key="3">
    <source>
        <dbReference type="ARBA" id="ARBA00022525"/>
    </source>
</evidence>
<keyword evidence="3" id="KW-0964">Secreted</keyword>
<dbReference type="Gene3D" id="2.160.20.10">
    <property type="entry name" value="Single-stranded right-handed beta-helix, Pectin lyase-like"/>
    <property type="match status" value="1"/>
</dbReference>
<evidence type="ECO:0000256" key="4">
    <source>
        <dbReference type="ARBA" id="ARBA00022723"/>
    </source>
</evidence>
<accession>A0A4U1C775</accession>
<dbReference type="Pfam" id="PF22842">
    <property type="entry name" value="Pel9A-like_beta_helix"/>
    <property type="match status" value="1"/>
</dbReference>
<comment type="cofactor">
    <cofactor evidence="1">
        <name>Ca(2+)</name>
        <dbReference type="ChEBI" id="CHEBI:29108"/>
    </cofactor>
</comment>
<evidence type="ECO:0000259" key="9">
    <source>
        <dbReference type="Pfam" id="PF22842"/>
    </source>
</evidence>
<name>A0A4U1C775_9SPHI</name>
<evidence type="ECO:0000256" key="6">
    <source>
        <dbReference type="ARBA" id="ARBA00022837"/>
    </source>
</evidence>
<dbReference type="SUPFAM" id="SSF51126">
    <property type="entry name" value="Pectin lyase-like"/>
    <property type="match status" value="1"/>
</dbReference>
<dbReference type="Proteomes" id="UP000308181">
    <property type="component" value="Unassembled WGS sequence"/>
</dbReference>
<protein>
    <recommendedName>
        <fullName evidence="9">Pel9A-like right handed beta-helix region domain-containing protein</fullName>
    </recommendedName>
</protein>
<keyword evidence="6" id="KW-0106">Calcium</keyword>
<evidence type="ECO:0000256" key="7">
    <source>
        <dbReference type="ARBA" id="ARBA00023239"/>
    </source>
</evidence>
<keyword evidence="4" id="KW-0479">Metal-binding</keyword>
<dbReference type="GO" id="GO:0016837">
    <property type="term" value="F:carbon-oxygen lyase activity, acting on polysaccharides"/>
    <property type="evidence" value="ECO:0007669"/>
    <property type="project" value="TreeGrafter"/>
</dbReference>
<dbReference type="InterPro" id="IPR012334">
    <property type="entry name" value="Pectin_lyas_fold"/>
</dbReference>
<dbReference type="OrthoDB" id="8660908at2"/>
<evidence type="ECO:0000256" key="5">
    <source>
        <dbReference type="ARBA" id="ARBA00022729"/>
    </source>
</evidence>
<dbReference type="RefSeq" id="WP_136824712.1">
    <property type="nucleotide sequence ID" value="NZ_SWBP01000001.1"/>
</dbReference>
<reference evidence="10 11" key="1">
    <citation type="submission" date="2019-04" db="EMBL/GenBank/DDBJ databases">
        <title>Pedobacter sp. AR-3-17 sp. nov., isolated from Arctic soil.</title>
        <authorList>
            <person name="Dahal R.H."/>
            <person name="Kim D.-U."/>
        </authorList>
    </citation>
    <scope>NUCLEOTIDE SEQUENCE [LARGE SCALE GENOMIC DNA]</scope>
    <source>
        <strain evidence="10 11">AR-3-17</strain>
    </source>
</reference>
<comment type="caution">
    <text evidence="10">The sequence shown here is derived from an EMBL/GenBank/DDBJ whole genome shotgun (WGS) entry which is preliminary data.</text>
</comment>
<feature type="domain" description="Pel9A-like right handed beta-helix region" evidence="9">
    <location>
        <begin position="66"/>
        <end position="256"/>
    </location>
</feature>
<keyword evidence="7" id="KW-0456">Lyase</keyword>
<dbReference type="PROSITE" id="PS51257">
    <property type="entry name" value="PROKAR_LIPOPROTEIN"/>
    <property type="match status" value="1"/>
</dbReference>
<evidence type="ECO:0000256" key="8">
    <source>
        <dbReference type="ARBA" id="ARBA00038263"/>
    </source>
</evidence>
<dbReference type="InterPro" id="IPR053868">
    <property type="entry name" value="Pel9A-like_beta_helix"/>
</dbReference>
<dbReference type="InterPro" id="IPR052052">
    <property type="entry name" value="Polysaccharide_Lyase_9"/>
</dbReference>
<sequence length="379" mass="41273">MTYLKKQNLILSFLSFVLIFLITQSCSVAKNSLTGKTELKVSTVQEVFDAVKIAKPGDVILVQGGAYLFDKRIDIKTSGTLTDKIVFKADEKSASRPKFNFTALPEDDSNQGIILRASNWHIKGLDIFNAGDNGLLIAGGSNNIIEFCTFSECSDTGLQLVAGAANNLILNCDSYHNADSKIENADGFACKIDAGTGNKFEGCRAWQNLDDGWDGYLKNTDNITTTYINCWAFNNGELKDGKPSGGDGNGFKSGGSDDKLLKHNAVYENCISVSNLKKGFDHNSNRGEVTLINCKAYNNQQANMGFGSKNPLSKLTIKNSLVYGEVGGLNADVKDIENNSWQNSSALKASDFKSLDTEELYKPRKADGSLPEIDFLKLK</sequence>
<dbReference type="PANTHER" id="PTHR40088">
    <property type="entry name" value="PECTATE LYASE (EUROFUNG)"/>
    <property type="match status" value="1"/>
</dbReference>